<evidence type="ECO:0000313" key="3">
    <source>
        <dbReference type="EMBL" id="MBP3955494.1"/>
    </source>
</evidence>
<reference evidence="3 4" key="1">
    <citation type="submission" date="2021-04" db="EMBL/GenBank/DDBJ databases">
        <authorList>
            <person name="Ivanova A."/>
        </authorList>
    </citation>
    <scope>NUCLEOTIDE SEQUENCE [LARGE SCALE GENOMIC DNA]</scope>
    <source>
        <strain evidence="3 4">G18</strain>
    </source>
</reference>
<accession>A0ABS5BP37</accession>
<organism evidence="3 4">
    <name type="scientific">Gemmata palustris</name>
    <dbReference type="NCBI Taxonomy" id="2822762"/>
    <lineage>
        <taxon>Bacteria</taxon>
        <taxon>Pseudomonadati</taxon>
        <taxon>Planctomycetota</taxon>
        <taxon>Planctomycetia</taxon>
        <taxon>Gemmatales</taxon>
        <taxon>Gemmataceae</taxon>
        <taxon>Gemmata</taxon>
    </lineage>
</organism>
<gene>
    <name evidence="3" type="ORF">J8F10_09390</name>
</gene>
<dbReference type="RefSeq" id="WP_210653571.1">
    <property type="nucleotide sequence ID" value="NZ_JAGKQQ010000001.1"/>
</dbReference>
<evidence type="ECO:0000256" key="1">
    <source>
        <dbReference type="SAM" id="MobiDB-lite"/>
    </source>
</evidence>
<keyword evidence="4" id="KW-1185">Reference proteome</keyword>
<keyword evidence="2" id="KW-1133">Transmembrane helix</keyword>
<feature type="transmembrane region" description="Helical" evidence="2">
    <location>
        <begin position="50"/>
        <end position="82"/>
    </location>
</feature>
<evidence type="ECO:0000313" key="4">
    <source>
        <dbReference type="Proteomes" id="UP000676565"/>
    </source>
</evidence>
<proteinExistence type="predicted"/>
<comment type="caution">
    <text evidence="3">The sequence shown here is derived from an EMBL/GenBank/DDBJ whole genome shotgun (WGS) entry which is preliminary data.</text>
</comment>
<dbReference type="Proteomes" id="UP000676565">
    <property type="component" value="Unassembled WGS sequence"/>
</dbReference>
<keyword evidence="2" id="KW-0472">Membrane</keyword>
<evidence type="ECO:0000256" key="2">
    <source>
        <dbReference type="SAM" id="Phobius"/>
    </source>
</evidence>
<dbReference type="EMBL" id="JAGKQQ010000001">
    <property type="protein sequence ID" value="MBP3955494.1"/>
    <property type="molecule type" value="Genomic_DNA"/>
</dbReference>
<protein>
    <submittedName>
        <fullName evidence="3">Uncharacterized protein</fullName>
    </submittedName>
</protein>
<sequence length="112" mass="11920">MLFAAVTLFAAGIDVNSRDYKNAQMFGALTAGAVCGLWPLLSGFSKGRPILGIIGFFTCIPSAVFLGCLLSLPVAFVFKLLIGAMGSPKPPRKDDFPDEPFNPYANGKRSAF</sequence>
<feature type="region of interest" description="Disordered" evidence="1">
    <location>
        <begin position="87"/>
        <end position="112"/>
    </location>
</feature>
<name>A0ABS5BP37_9BACT</name>
<keyword evidence="2" id="KW-0812">Transmembrane</keyword>